<sequence length="53" mass="5987">MCLGGWMDGQMGMVIPQLGMRARVREMRLNAKKQGTQKYDCFRGNVGSHLQSN</sequence>
<evidence type="ECO:0000313" key="1">
    <source>
        <dbReference type="EMBL" id="MBX35588.1"/>
    </source>
</evidence>
<dbReference type="AlphaFoldDB" id="A0A2P2MZE0"/>
<organism evidence="1">
    <name type="scientific">Rhizophora mucronata</name>
    <name type="common">Asiatic mangrove</name>
    <dbReference type="NCBI Taxonomy" id="61149"/>
    <lineage>
        <taxon>Eukaryota</taxon>
        <taxon>Viridiplantae</taxon>
        <taxon>Streptophyta</taxon>
        <taxon>Embryophyta</taxon>
        <taxon>Tracheophyta</taxon>
        <taxon>Spermatophyta</taxon>
        <taxon>Magnoliopsida</taxon>
        <taxon>eudicotyledons</taxon>
        <taxon>Gunneridae</taxon>
        <taxon>Pentapetalae</taxon>
        <taxon>rosids</taxon>
        <taxon>fabids</taxon>
        <taxon>Malpighiales</taxon>
        <taxon>Rhizophoraceae</taxon>
        <taxon>Rhizophora</taxon>
    </lineage>
</organism>
<reference evidence="1" key="1">
    <citation type="submission" date="2018-02" db="EMBL/GenBank/DDBJ databases">
        <title>Rhizophora mucronata_Transcriptome.</title>
        <authorList>
            <person name="Meera S.P."/>
            <person name="Sreeshan A."/>
            <person name="Augustine A."/>
        </authorList>
    </citation>
    <scope>NUCLEOTIDE SEQUENCE</scope>
    <source>
        <tissue evidence="1">Leaf</tissue>
    </source>
</reference>
<dbReference type="EMBL" id="GGEC01055104">
    <property type="protein sequence ID" value="MBX35588.1"/>
    <property type="molecule type" value="Transcribed_RNA"/>
</dbReference>
<protein>
    <submittedName>
        <fullName evidence="1">Uncharacterized protein</fullName>
    </submittedName>
</protein>
<proteinExistence type="predicted"/>
<accession>A0A2P2MZE0</accession>
<name>A0A2P2MZE0_RHIMU</name>